<evidence type="ECO:0000256" key="2">
    <source>
        <dbReference type="SAM" id="MobiDB-lite"/>
    </source>
</evidence>
<dbReference type="AlphaFoldDB" id="A0A9Q0M4T2"/>
<name>A0A9Q0M4T2_BLOTA</name>
<feature type="region of interest" description="Disordered" evidence="2">
    <location>
        <begin position="546"/>
        <end position="676"/>
    </location>
</feature>
<keyword evidence="1" id="KW-0479">Metal-binding</keyword>
<keyword evidence="5" id="KW-1185">Reference proteome</keyword>
<dbReference type="Proteomes" id="UP001142055">
    <property type="component" value="Chromosome 3"/>
</dbReference>
<feature type="region of interest" description="Disordered" evidence="2">
    <location>
        <begin position="66"/>
        <end position="87"/>
    </location>
</feature>
<organism evidence="4 5">
    <name type="scientific">Blomia tropicalis</name>
    <name type="common">Mite</name>
    <dbReference type="NCBI Taxonomy" id="40697"/>
    <lineage>
        <taxon>Eukaryota</taxon>
        <taxon>Metazoa</taxon>
        <taxon>Ecdysozoa</taxon>
        <taxon>Arthropoda</taxon>
        <taxon>Chelicerata</taxon>
        <taxon>Arachnida</taxon>
        <taxon>Acari</taxon>
        <taxon>Acariformes</taxon>
        <taxon>Sarcoptiformes</taxon>
        <taxon>Astigmata</taxon>
        <taxon>Glycyphagoidea</taxon>
        <taxon>Echimyopodidae</taxon>
        <taxon>Blomia</taxon>
    </lineage>
</organism>
<dbReference type="PROSITE" id="PS50157">
    <property type="entry name" value="ZINC_FINGER_C2H2_2"/>
    <property type="match status" value="1"/>
</dbReference>
<protein>
    <recommendedName>
        <fullName evidence="3">C2H2-type domain-containing protein</fullName>
    </recommendedName>
</protein>
<accession>A0A9Q0M4T2</accession>
<dbReference type="PROSITE" id="PS00028">
    <property type="entry name" value="ZINC_FINGER_C2H2_1"/>
    <property type="match status" value="1"/>
</dbReference>
<dbReference type="InterPro" id="IPR013087">
    <property type="entry name" value="Znf_C2H2_type"/>
</dbReference>
<dbReference type="Gene3D" id="3.30.160.60">
    <property type="entry name" value="Classic Zinc Finger"/>
    <property type="match status" value="1"/>
</dbReference>
<evidence type="ECO:0000259" key="3">
    <source>
        <dbReference type="PROSITE" id="PS50157"/>
    </source>
</evidence>
<keyword evidence="1" id="KW-0863">Zinc-finger</keyword>
<feature type="compositionally biased region" description="Polar residues" evidence="2">
    <location>
        <begin position="546"/>
        <end position="556"/>
    </location>
</feature>
<reference evidence="4" key="1">
    <citation type="submission" date="2022-12" db="EMBL/GenBank/DDBJ databases">
        <title>Genome assemblies of Blomia tropicalis.</title>
        <authorList>
            <person name="Cui Y."/>
        </authorList>
    </citation>
    <scope>NUCLEOTIDE SEQUENCE</scope>
    <source>
        <tissue evidence="4">Adult mites</tissue>
    </source>
</reference>
<evidence type="ECO:0000313" key="4">
    <source>
        <dbReference type="EMBL" id="KAJ6217430.1"/>
    </source>
</evidence>
<feature type="compositionally biased region" description="Polar residues" evidence="2">
    <location>
        <begin position="580"/>
        <end position="592"/>
    </location>
</feature>
<gene>
    <name evidence="4" type="ORF">RDWZM_008587</name>
</gene>
<evidence type="ECO:0000256" key="1">
    <source>
        <dbReference type="PROSITE-ProRule" id="PRU00042"/>
    </source>
</evidence>
<dbReference type="SMART" id="SM00355">
    <property type="entry name" value="ZnF_C2H2"/>
    <property type="match status" value="2"/>
</dbReference>
<feature type="domain" description="C2H2-type" evidence="3">
    <location>
        <begin position="706"/>
        <end position="737"/>
    </location>
</feature>
<dbReference type="EMBL" id="JAPWDV010000003">
    <property type="protein sequence ID" value="KAJ6217430.1"/>
    <property type="molecule type" value="Genomic_DNA"/>
</dbReference>
<proteinExistence type="predicted"/>
<evidence type="ECO:0000313" key="5">
    <source>
        <dbReference type="Proteomes" id="UP001142055"/>
    </source>
</evidence>
<keyword evidence="1" id="KW-0862">Zinc</keyword>
<comment type="caution">
    <text evidence="4">The sequence shown here is derived from an EMBL/GenBank/DDBJ whole genome shotgun (WGS) entry which is preliminary data.</text>
</comment>
<feature type="compositionally biased region" description="Polar residues" evidence="2">
    <location>
        <begin position="630"/>
        <end position="643"/>
    </location>
</feature>
<feature type="compositionally biased region" description="Low complexity" evidence="2">
    <location>
        <begin position="603"/>
        <end position="624"/>
    </location>
</feature>
<sequence>MLVICQILVSSDKIGEVSKAAQLLGVKGIPDCLDDDQLTYSSGQTFVNAYFADDLPNDLRHLMSPIHEGKDISSPPDSPSSYHSTESIDSTHSYSFAGQPTVVINGITGEFTTFYQQMSPINLKLNKFARENRHELKQKLLNTKRKMNHSNESSNDLIDYRCLKKQSLDSNYTSVLENNNNININSNKNTSPLRMFNDFNVSMSQKNGNSLLDVEKTETDSLNLIDPSQIETNIKENDSSIDTKELNGDNNNNLQSNEIKNNVMIVNENSSKCLLLKIKSGKVYTGGSDIIPKDQSNEEDLMTSGESRILSDSNKMQEIDLSLKSVRKQATTPPIKKVSKENVEETFDMNKEIAKNFYYYERFQQQNGQQNISNLINNHSDRSVTGKSGSSLISSNDPMPPSIAAAAAAAARIQLMSQVFNNIRSSGDHELDNPNVGSLLETVPLKDSTPCSNASFLSAATARAIAASTFASFQATNATSSDQDQDHYFPKFTGVTDSSSNTSNSTLPVSSLLSAAAAAASGYSFNRNLFMTAAASAANKPLKQCQSINNHNNGTHSGLVFHNGTEKRGRGRPPKYGSLHHTSTTAVSQHSTNEPKEKQLVVSCSPSSSSSSSSPPQSTSPSNSGVPNVPVSQPTNPFPTQVVSSNRSRRGRPPSIPDEHNPIRNSSSGRTDKAHHKCPHCPQIYYGYHAMRDHITSVHLNSGEKYICHLCNKEYTWRITLRKHLKCQHGVHPDQVPIH</sequence>
<dbReference type="GO" id="GO:0008270">
    <property type="term" value="F:zinc ion binding"/>
    <property type="evidence" value="ECO:0007669"/>
    <property type="project" value="UniProtKB-KW"/>
</dbReference>